<evidence type="ECO:0000313" key="2">
    <source>
        <dbReference type="Proteomes" id="UP001152795"/>
    </source>
</evidence>
<proteinExistence type="predicted"/>
<feature type="non-terminal residue" evidence="1">
    <location>
        <position position="1"/>
    </location>
</feature>
<dbReference type="OrthoDB" id="2133778at2759"/>
<organism evidence="1 2">
    <name type="scientific">Paramuricea clavata</name>
    <name type="common">Red gorgonian</name>
    <name type="synonym">Violescent sea-whip</name>
    <dbReference type="NCBI Taxonomy" id="317549"/>
    <lineage>
        <taxon>Eukaryota</taxon>
        <taxon>Metazoa</taxon>
        <taxon>Cnidaria</taxon>
        <taxon>Anthozoa</taxon>
        <taxon>Octocorallia</taxon>
        <taxon>Malacalcyonacea</taxon>
        <taxon>Plexauridae</taxon>
        <taxon>Paramuricea</taxon>
    </lineage>
</organism>
<accession>A0A7D9KEK1</accession>
<sequence>CIFYCMWILVGDAEKSGIFLEVQLLVSIIISAQILVVFAAFGFERALVIDPLLQK</sequence>
<gene>
    <name evidence="1" type="ORF">PACLA_8A067350</name>
</gene>
<protein>
    <submittedName>
        <fullName evidence="1">Uncharacterized protein</fullName>
    </submittedName>
</protein>
<reference evidence="1" key="1">
    <citation type="submission" date="2020-04" db="EMBL/GenBank/DDBJ databases">
        <authorList>
            <person name="Alioto T."/>
            <person name="Alioto T."/>
            <person name="Gomez Garrido J."/>
        </authorList>
    </citation>
    <scope>NUCLEOTIDE SEQUENCE</scope>
    <source>
        <strain evidence="1">A484AB</strain>
    </source>
</reference>
<keyword evidence="2" id="KW-1185">Reference proteome</keyword>
<name>A0A7D9KEK1_PARCT</name>
<dbReference type="EMBL" id="CACRXK020034210">
    <property type="protein sequence ID" value="CAB4044188.1"/>
    <property type="molecule type" value="Genomic_DNA"/>
</dbReference>
<dbReference type="Proteomes" id="UP001152795">
    <property type="component" value="Unassembled WGS sequence"/>
</dbReference>
<evidence type="ECO:0000313" key="1">
    <source>
        <dbReference type="EMBL" id="CAB4044188.1"/>
    </source>
</evidence>
<comment type="caution">
    <text evidence="1">The sequence shown here is derived from an EMBL/GenBank/DDBJ whole genome shotgun (WGS) entry which is preliminary data.</text>
</comment>
<dbReference type="AlphaFoldDB" id="A0A7D9KEK1"/>